<proteinExistence type="predicted"/>
<dbReference type="Proteomes" id="UP000298588">
    <property type="component" value="Chromosome"/>
</dbReference>
<accession>A0A4D7QRI5</accession>
<organism evidence="2 3">
    <name type="scientific">Phreatobacter aquaticus</name>
    <dbReference type="NCBI Taxonomy" id="2570229"/>
    <lineage>
        <taxon>Bacteria</taxon>
        <taxon>Pseudomonadati</taxon>
        <taxon>Pseudomonadota</taxon>
        <taxon>Alphaproteobacteria</taxon>
        <taxon>Hyphomicrobiales</taxon>
        <taxon>Phreatobacteraceae</taxon>
        <taxon>Phreatobacter</taxon>
    </lineage>
</organism>
<reference evidence="2 3" key="1">
    <citation type="submission" date="2019-04" db="EMBL/GenBank/DDBJ databases">
        <title>Phreatobacter aquaticus sp. nov.</title>
        <authorList>
            <person name="Choi A."/>
            <person name="Baek K."/>
        </authorList>
    </citation>
    <scope>NUCLEOTIDE SEQUENCE [LARGE SCALE GENOMIC DNA]</scope>
    <source>
        <strain evidence="2 3">NMCR1094</strain>
    </source>
</reference>
<evidence type="ECO:0000256" key="1">
    <source>
        <dbReference type="SAM" id="SignalP"/>
    </source>
</evidence>
<feature type="chain" id="PRO_5020888275" description="DUF680 domain-containing protein" evidence="1">
    <location>
        <begin position="23"/>
        <end position="82"/>
    </location>
</feature>
<dbReference type="AlphaFoldDB" id="A0A4D7QRI5"/>
<dbReference type="EMBL" id="CP039865">
    <property type="protein sequence ID" value="QCK86702.1"/>
    <property type="molecule type" value="Genomic_DNA"/>
</dbReference>
<evidence type="ECO:0008006" key="4">
    <source>
        <dbReference type="Google" id="ProtNLM"/>
    </source>
</evidence>
<name>A0A4D7QRI5_9HYPH</name>
<keyword evidence="1" id="KW-0732">Signal</keyword>
<gene>
    <name evidence="2" type="ORF">E8L99_13500</name>
</gene>
<dbReference type="RefSeq" id="WP_137100033.1">
    <property type="nucleotide sequence ID" value="NZ_CP039865.1"/>
</dbReference>
<dbReference type="KEGG" id="paqt:E8L99_13500"/>
<sequence>MKKIILAAALVAPLALGSAAFAQDAGGFVGAPSNDIVTTPQAGSPREFTARTSAVGQSVPVTTAERVQIDRQVVPNSTGGNN</sequence>
<evidence type="ECO:0000313" key="3">
    <source>
        <dbReference type="Proteomes" id="UP000298588"/>
    </source>
</evidence>
<feature type="signal peptide" evidence="1">
    <location>
        <begin position="1"/>
        <end position="22"/>
    </location>
</feature>
<keyword evidence="3" id="KW-1185">Reference proteome</keyword>
<protein>
    <recommendedName>
        <fullName evidence="4">DUF680 domain-containing protein</fullName>
    </recommendedName>
</protein>
<evidence type="ECO:0000313" key="2">
    <source>
        <dbReference type="EMBL" id="QCK86702.1"/>
    </source>
</evidence>